<reference evidence="1" key="1">
    <citation type="submission" date="2019-02" db="EMBL/GenBank/DDBJ databases">
        <authorList>
            <person name="Gruber-Vodicka R. H."/>
            <person name="Seah K. B. B."/>
        </authorList>
    </citation>
    <scope>NUCLEOTIDE SEQUENCE</scope>
    <source>
        <strain evidence="1">BECK_DK161</strain>
    </source>
</reference>
<dbReference type="AlphaFoldDB" id="A0A450TEB9"/>
<proteinExistence type="predicted"/>
<name>A0A450TEB9_9GAMM</name>
<dbReference type="Pfam" id="PF16264">
    <property type="entry name" value="SatD"/>
    <property type="match status" value="1"/>
</dbReference>
<organism evidence="1">
    <name type="scientific">Candidatus Kentrum sp. DK</name>
    <dbReference type="NCBI Taxonomy" id="2126562"/>
    <lineage>
        <taxon>Bacteria</taxon>
        <taxon>Pseudomonadati</taxon>
        <taxon>Pseudomonadota</taxon>
        <taxon>Gammaproteobacteria</taxon>
        <taxon>Candidatus Kentrum</taxon>
    </lineage>
</organism>
<gene>
    <name evidence="1" type="ORF">BECKDK2373C_GA0170839_11311</name>
</gene>
<dbReference type="EMBL" id="CAADEY010000131">
    <property type="protein sequence ID" value="VFJ65426.1"/>
    <property type="molecule type" value="Genomic_DNA"/>
</dbReference>
<dbReference type="InterPro" id="IPR032580">
    <property type="entry name" value="SatD"/>
</dbReference>
<evidence type="ECO:0000313" key="1">
    <source>
        <dbReference type="EMBL" id="VFJ65426.1"/>
    </source>
</evidence>
<protein>
    <submittedName>
        <fullName evidence="1">SatD family (SatD)</fullName>
    </submittedName>
</protein>
<accession>A0A450TEB9</accession>
<sequence length="210" mass="24525">MVLRYILMGDIIKSREYDATQLRRKFLRLVSSCNETLTDGILSPYTVTLGDEFQGVASSLGKAIEAIFHMEETAFLREPRFRIRYVTVYGEIDTPINPTIAHTMMGSGLARAREMLTNRERNPRRFRFHLGDAYLDNQLNRLFSVIDGLSERWRAEDARLILDMLHNTNNRDVGAIHAKNRSQIWKRRNYLLIEEYRAVKETIVEMAQQK</sequence>